<evidence type="ECO:0000313" key="6">
    <source>
        <dbReference type="EMBL" id="SFM12822.1"/>
    </source>
</evidence>
<evidence type="ECO:0000313" key="7">
    <source>
        <dbReference type="Proteomes" id="UP000198519"/>
    </source>
</evidence>
<dbReference type="OrthoDB" id="4188830at2"/>
<keyword evidence="3" id="KW-0862">Zinc</keyword>
<keyword evidence="2" id="KW-0479">Metal-binding</keyword>
<dbReference type="PANTHER" id="PTHR33337">
    <property type="entry name" value="GFA DOMAIN-CONTAINING PROTEIN"/>
    <property type="match status" value="1"/>
</dbReference>
<dbReference type="SUPFAM" id="SSF51316">
    <property type="entry name" value="Mss4-like"/>
    <property type="match status" value="1"/>
</dbReference>
<dbReference type="GO" id="GO:0016846">
    <property type="term" value="F:carbon-sulfur lyase activity"/>
    <property type="evidence" value="ECO:0007669"/>
    <property type="project" value="InterPro"/>
</dbReference>
<dbReference type="PROSITE" id="PS51891">
    <property type="entry name" value="CENP_V_GFA"/>
    <property type="match status" value="1"/>
</dbReference>
<gene>
    <name evidence="6" type="ORF">SAMN04487963_1270</name>
</gene>
<comment type="similarity">
    <text evidence="1">Belongs to the Gfa family.</text>
</comment>
<dbReference type="PANTHER" id="PTHR33337:SF40">
    <property type="entry name" value="CENP-V_GFA DOMAIN-CONTAINING PROTEIN-RELATED"/>
    <property type="match status" value="1"/>
</dbReference>
<evidence type="ECO:0000259" key="5">
    <source>
        <dbReference type="PROSITE" id="PS51891"/>
    </source>
</evidence>
<proteinExistence type="inferred from homology"/>
<dbReference type="Gene3D" id="3.90.1590.10">
    <property type="entry name" value="glutathione-dependent formaldehyde- activating enzyme (gfa)"/>
    <property type="match status" value="1"/>
</dbReference>
<feature type="domain" description="CENP-V/GFA" evidence="5">
    <location>
        <begin position="2"/>
        <end position="128"/>
    </location>
</feature>
<dbReference type="EMBL" id="FOUE01000002">
    <property type="protein sequence ID" value="SFM12822.1"/>
    <property type="molecule type" value="Genomic_DNA"/>
</dbReference>
<dbReference type="AlphaFoldDB" id="A0A1I4NB88"/>
<name>A0A1I4NB88_9GAMM</name>
<evidence type="ECO:0000256" key="2">
    <source>
        <dbReference type="ARBA" id="ARBA00022723"/>
    </source>
</evidence>
<protein>
    <submittedName>
        <fullName evidence="6">Uncharacterized conserved protein</fullName>
    </submittedName>
</protein>
<reference evidence="7" key="1">
    <citation type="submission" date="2016-10" db="EMBL/GenBank/DDBJ databases">
        <authorList>
            <person name="Varghese N."/>
            <person name="Submissions S."/>
        </authorList>
    </citation>
    <scope>NUCLEOTIDE SEQUENCE [LARGE SCALE GENOMIC DNA]</scope>
    <source>
        <strain evidence="7">CGMCC 1.7061</strain>
    </source>
</reference>
<organism evidence="6 7">
    <name type="scientific">Marinobacter zhejiangensis</name>
    <dbReference type="NCBI Taxonomy" id="488535"/>
    <lineage>
        <taxon>Bacteria</taxon>
        <taxon>Pseudomonadati</taxon>
        <taxon>Pseudomonadota</taxon>
        <taxon>Gammaproteobacteria</taxon>
        <taxon>Pseudomonadales</taxon>
        <taxon>Marinobacteraceae</taxon>
        <taxon>Marinobacter</taxon>
    </lineage>
</organism>
<sequence length="137" mass="15080">MVTGHCLCEAVKFEYQGPLGPISLCHCSQCRRAHGSAFSASAPAQKVHFRLLSGEELVREFESRPGKFRAFCGQCGSPIFSRVDAIPGILRLSVGLMNEPLPKAAESHVYVGSKCNWFAITDDLPQYEKTQRATDPH</sequence>
<dbReference type="InterPro" id="IPR011057">
    <property type="entry name" value="Mss4-like_sf"/>
</dbReference>
<dbReference type="RefSeq" id="WP_092021089.1">
    <property type="nucleotide sequence ID" value="NZ_FOUE01000002.1"/>
</dbReference>
<dbReference type="GO" id="GO:0046872">
    <property type="term" value="F:metal ion binding"/>
    <property type="evidence" value="ECO:0007669"/>
    <property type="project" value="UniProtKB-KW"/>
</dbReference>
<evidence type="ECO:0000256" key="4">
    <source>
        <dbReference type="ARBA" id="ARBA00023239"/>
    </source>
</evidence>
<dbReference type="Proteomes" id="UP000198519">
    <property type="component" value="Unassembled WGS sequence"/>
</dbReference>
<accession>A0A1I4NB88</accession>
<evidence type="ECO:0000256" key="1">
    <source>
        <dbReference type="ARBA" id="ARBA00005495"/>
    </source>
</evidence>
<evidence type="ECO:0000256" key="3">
    <source>
        <dbReference type="ARBA" id="ARBA00022833"/>
    </source>
</evidence>
<dbReference type="STRING" id="488535.SAMN04487963_1270"/>
<keyword evidence="4" id="KW-0456">Lyase</keyword>
<keyword evidence="7" id="KW-1185">Reference proteome</keyword>
<dbReference type="InterPro" id="IPR006913">
    <property type="entry name" value="CENP-V/GFA"/>
</dbReference>
<dbReference type="Pfam" id="PF04828">
    <property type="entry name" value="GFA"/>
    <property type="match status" value="1"/>
</dbReference>